<gene>
    <name evidence="1" type="ORF">IPOD504_LOCUS6386</name>
</gene>
<dbReference type="Proteomes" id="UP000837857">
    <property type="component" value="Chromosome 18"/>
</dbReference>
<feature type="non-terminal residue" evidence="1">
    <location>
        <position position="1"/>
    </location>
</feature>
<reference evidence="1" key="1">
    <citation type="submission" date="2022-03" db="EMBL/GenBank/DDBJ databases">
        <authorList>
            <person name="Martin H S."/>
        </authorList>
    </citation>
    <scope>NUCLEOTIDE SEQUENCE</scope>
</reference>
<evidence type="ECO:0000313" key="1">
    <source>
        <dbReference type="EMBL" id="CAH2048801.1"/>
    </source>
</evidence>
<organism evidence="1 2">
    <name type="scientific">Iphiclides podalirius</name>
    <name type="common">scarce swallowtail</name>
    <dbReference type="NCBI Taxonomy" id="110791"/>
    <lineage>
        <taxon>Eukaryota</taxon>
        <taxon>Metazoa</taxon>
        <taxon>Ecdysozoa</taxon>
        <taxon>Arthropoda</taxon>
        <taxon>Hexapoda</taxon>
        <taxon>Insecta</taxon>
        <taxon>Pterygota</taxon>
        <taxon>Neoptera</taxon>
        <taxon>Endopterygota</taxon>
        <taxon>Lepidoptera</taxon>
        <taxon>Glossata</taxon>
        <taxon>Ditrysia</taxon>
        <taxon>Papilionoidea</taxon>
        <taxon>Papilionidae</taxon>
        <taxon>Papilioninae</taxon>
        <taxon>Iphiclides</taxon>
    </lineage>
</organism>
<keyword evidence="2" id="KW-1185">Reference proteome</keyword>
<dbReference type="EMBL" id="OW152830">
    <property type="protein sequence ID" value="CAH2048801.1"/>
    <property type="molecule type" value="Genomic_DNA"/>
</dbReference>
<accession>A0ABN8I969</accession>
<evidence type="ECO:0000313" key="2">
    <source>
        <dbReference type="Proteomes" id="UP000837857"/>
    </source>
</evidence>
<sequence>MWVVPYNTRVGPTARAPLVRYLPLDVLSRLTIIRLQSILAPNSIAIKISFTLEVLCSVTYGPLCDIFCGTLISALCRLARALFSQLQDTRLQEDCCASTSC</sequence>
<protein>
    <submittedName>
        <fullName evidence="1">Uncharacterized protein</fullName>
    </submittedName>
</protein>
<name>A0ABN8I969_9NEOP</name>
<proteinExistence type="predicted"/>